<organism evidence="2 3">
    <name type="scientific">Verruconis gallopava</name>
    <dbReference type="NCBI Taxonomy" id="253628"/>
    <lineage>
        <taxon>Eukaryota</taxon>
        <taxon>Fungi</taxon>
        <taxon>Dikarya</taxon>
        <taxon>Ascomycota</taxon>
        <taxon>Pezizomycotina</taxon>
        <taxon>Dothideomycetes</taxon>
        <taxon>Pleosporomycetidae</taxon>
        <taxon>Venturiales</taxon>
        <taxon>Sympoventuriaceae</taxon>
        <taxon>Verruconis</taxon>
    </lineage>
</organism>
<dbReference type="RefSeq" id="XP_016212265.1">
    <property type="nucleotide sequence ID" value="XM_016359817.1"/>
</dbReference>
<name>A0A0D1XJC0_9PEZI</name>
<evidence type="ECO:0000313" key="3">
    <source>
        <dbReference type="Proteomes" id="UP000053259"/>
    </source>
</evidence>
<keyword evidence="3" id="KW-1185">Reference proteome</keyword>
<feature type="region of interest" description="Disordered" evidence="1">
    <location>
        <begin position="150"/>
        <end position="181"/>
    </location>
</feature>
<dbReference type="HOGENOM" id="CLU_1490122_0_0_1"/>
<protein>
    <submittedName>
        <fullName evidence="2">Uncharacterized protein</fullName>
    </submittedName>
</protein>
<dbReference type="EMBL" id="KN847549">
    <property type="protein sequence ID" value="KIW02396.1"/>
    <property type="molecule type" value="Genomic_DNA"/>
</dbReference>
<sequence length="181" mass="19434">MSRLQDGSTPRPLSSISFHLNHRKAAKASHTIQSAPAYAQYRHLDGATVASTSSFSPQSPHAATKVSYVGSCGGTVTEFPRASLPFSLKLPSSSPQAQSQATDNWVKNNESTPLARCMTPRNQQGAVGMCDWCKAAHIVKALEQTMASDYAKSPPLPDDGEKEHFAGLPQARSNRRVASQP</sequence>
<reference evidence="2 3" key="1">
    <citation type="submission" date="2015-01" db="EMBL/GenBank/DDBJ databases">
        <title>The Genome Sequence of Ochroconis gallopava CBS43764.</title>
        <authorList>
            <consortium name="The Broad Institute Genomics Platform"/>
            <person name="Cuomo C."/>
            <person name="de Hoog S."/>
            <person name="Gorbushina A."/>
            <person name="Stielow B."/>
            <person name="Teixiera M."/>
            <person name="Abouelleil A."/>
            <person name="Chapman S.B."/>
            <person name="Priest M."/>
            <person name="Young S.K."/>
            <person name="Wortman J."/>
            <person name="Nusbaum C."/>
            <person name="Birren B."/>
        </authorList>
    </citation>
    <scope>NUCLEOTIDE SEQUENCE [LARGE SCALE GENOMIC DNA]</scope>
    <source>
        <strain evidence="2 3">CBS 43764</strain>
    </source>
</reference>
<evidence type="ECO:0000313" key="2">
    <source>
        <dbReference type="EMBL" id="KIW02396.1"/>
    </source>
</evidence>
<proteinExistence type="predicted"/>
<evidence type="ECO:0000256" key="1">
    <source>
        <dbReference type="SAM" id="MobiDB-lite"/>
    </source>
</evidence>
<dbReference type="GeneID" id="27314189"/>
<gene>
    <name evidence="2" type="ORF">PV09_06216</name>
</gene>
<dbReference type="VEuPathDB" id="FungiDB:PV09_06216"/>
<dbReference type="Proteomes" id="UP000053259">
    <property type="component" value="Unassembled WGS sequence"/>
</dbReference>
<dbReference type="AlphaFoldDB" id="A0A0D1XJC0"/>
<dbReference type="InParanoid" id="A0A0D1XJC0"/>
<accession>A0A0D1XJC0</accession>